<feature type="compositionally biased region" description="Basic and acidic residues" evidence="1">
    <location>
        <begin position="39"/>
        <end position="59"/>
    </location>
</feature>
<evidence type="ECO:0000313" key="3">
    <source>
        <dbReference type="Proteomes" id="UP000034034"/>
    </source>
</evidence>
<evidence type="ECO:0000256" key="1">
    <source>
        <dbReference type="SAM" id="MobiDB-lite"/>
    </source>
</evidence>
<dbReference type="EMBL" id="CP009922">
    <property type="protein sequence ID" value="AKG42388.1"/>
    <property type="molecule type" value="Genomic_DNA"/>
</dbReference>
<evidence type="ECO:0000313" key="2">
    <source>
        <dbReference type="EMBL" id="AKG42388.1"/>
    </source>
</evidence>
<dbReference type="KEGG" id="sxi:SXIM_10040"/>
<name>A0A0F7FS67_9ACTN</name>
<feature type="region of interest" description="Disordered" evidence="1">
    <location>
        <begin position="1"/>
        <end position="72"/>
    </location>
</feature>
<dbReference type="PATRIC" id="fig|408015.6.peg.1033"/>
<keyword evidence="3" id="KW-1185">Reference proteome</keyword>
<gene>
    <name evidence="2" type="ORF">SXIM_10040</name>
</gene>
<accession>A0A0F7FS67</accession>
<dbReference type="Proteomes" id="UP000034034">
    <property type="component" value="Chromosome"/>
</dbReference>
<dbReference type="AlphaFoldDB" id="A0A0F7FS67"/>
<dbReference type="HOGENOM" id="CLU_2720778_0_0_11"/>
<organism evidence="2 3">
    <name type="scientific">Streptomyces xiamenensis</name>
    <dbReference type="NCBI Taxonomy" id="408015"/>
    <lineage>
        <taxon>Bacteria</taxon>
        <taxon>Bacillati</taxon>
        <taxon>Actinomycetota</taxon>
        <taxon>Actinomycetes</taxon>
        <taxon>Kitasatosporales</taxon>
        <taxon>Streptomycetaceae</taxon>
        <taxon>Streptomyces</taxon>
    </lineage>
</organism>
<sequence>MRSLYDHANLIAPTDSRSLEAIMSKKKRGRDQQQPRSGRSGDDERRMNEREQQQIREQSESPSGKPRRFGHN</sequence>
<reference evidence="2" key="1">
    <citation type="submission" date="2019-08" db="EMBL/GenBank/DDBJ databases">
        <title>Complete genome sequence of a mangrove-derived Streptomyces xiamenensis.</title>
        <authorList>
            <person name="Xu J."/>
        </authorList>
    </citation>
    <scope>NUCLEOTIDE SEQUENCE</scope>
    <source>
        <strain evidence="2">318</strain>
    </source>
</reference>
<proteinExistence type="predicted"/>
<protein>
    <submittedName>
        <fullName evidence="2">Uncharacterized protein</fullName>
    </submittedName>
</protein>